<organism evidence="1 2">
    <name type="scientific">Candidatus Epulonipiscium fishelsonii</name>
    <dbReference type="NCBI Taxonomy" id="77094"/>
    <lineage>
        <taxon>Bacteria</taxon>
        <taxon>Bacillati</taxon>
        <taxon>Bacillota</taxon>
        <taxon>Clostridia</taxon>
        <taxon>Lachnospirales</taxon>
        <taxon>Lachnospiraceae</taxon>
        <taxon>Candidatus Epulonipiscium</taxon>
    </lineage>
</organism>
<evidence type="ECO:0000313" key="1">
    <source>
        <dbReference type="EMBL" id="ONI40951.1"/>
    </source>
</evidence>
<dbReference type="Proteomes" id="UP000188605">
    <property type="component" value="Unassembled WGS sequence"/>
</dbReference>
<evidence type="ECO:0000313" key="2">
    <source>
        <dbReference type="Proteomes" id="UP000188605"/>
    </source>
</evidence>
<protein>
    <submittedName>
        <fullName evidence="1">Uncharacterized protein</fullName>
    </submittedName>
</protein>
<keyword evidence="2" id="KW-1185">Reference proteome</keyword>
<name>A0ACC8XDF7_9FIRM</name>
<reference evidence="1" key="1">
    <citation type="submission" date="2016-08" db="EMBL/GenBank/DDBJ databases">
        <authorList>
            <person name="Ngugi D.K."/>
            <person name="Miyake S."/>
            <person name="Stingl U."/>
        </authorList>
    </citation>
    <scope>NUCLEOTIDE SEQUENCE</scope>
    <source>
        <strain evidence="1">SCG-B11WGA-EpuloA1</strain>
    </source>
</reference>
<comment type="caution">
    <text evidence="1">The sequence shown here is derived from an EMBL/GenBank/DDBJ whole genome shotgun (WGS) entry which is preliminary data.</text>
</comment>
<gene>
    <name evidence="1" type="ORF">AN396_04115</name>
</gene>
<accession>A0ACC8XDF7</accession>
<dbReference type="EMBL" id="LJDB01000043">
    <property type="protein sequence ID" value="ONI40951.1"/>
    <property type="molecule type" value="Genomic_DNA"/>
</dbReference>
<sequence>MKTRKLVSFDFAIKYLLRQKDNFEILEGFLTALLNEPIEVLDIIESESNKHSDISKGNRVDLMIRDSQDRRMIVEIQHASESDYLERMVFETAKTIVDNLDKGKSYGNIVKVISINILYFNLGEGNGYLYKGELQFTDMYEKHKDKAVLKYSTDKLPEYYLIRTTKFKNKFNTDLDDWIYMFKNNEVREDATTKGLVLAKEKLDILKMDEIQKREYDSFIHNRRISNSMLETAKAEGLEAGLKLGEEKGLKLGEKKLKQEKIEIAKNLLDVLDDETIALKTKLSIKKVKEIRKSTIQ</sequence>
<proteinExistence type="predicted"/>